<dbReference type="Proteomes" id="UP000831701">
    <property type="component" value="Chromosome 23"/>
</dbReference>
<evidence type="ECO:0000313" key="2">
    <source>
        <dbReference type="Proteomes" id="UP000831701"/>
    </source>
</evidence>
<keyword evidence="2" id="KW-1185">Reference proteome</keyword>
<sequence length="235" mass="26863">MAERQPKRRRSEEQKLKKKGFDQARAKTRINIGEAFQRWRELRELKGMKTDVEVALFLLDSESVHYEYPFMMSSPSEVERDTCAAPSVYSPGNGKESDKNYAACKRAKSQDVWTKNSQSENKENQDIKDEDEEFSTSLSVGDGRYLVDLGSLSEFIVDEECILQLFKSCQECNRQCTVRKHVNGLKLVVHQTCCFCQSHCKWTNLPDDEDDFQINGKDAAHGHTNSAMSPRSTTS</sequence>
<name>A0ACB8V9L6_9TELE</name>
<proteinExistence type="predicted"/>
<reference evidence="1" key="1">
    <citation type="submission" date="2022-04" db="EMBL/GenBank/DDBJ databases">
        <title>Jade perch genome.</title>
        <authorList>
            <person name="Chao B."/>
        </authorList>
    </citation>
    <scope>NUCLEOTIDE SEQUENCE</scope>
    <source>
        <strain evidence="1">CB-2022</strain>
    </source>
</reference>
<evidence type="ECO:0000313" key="1">
    <source>
        <dbReference type="EMBL" id="KAI3352331.1"/>
    </source>
</evidence>
<organism evidence="1 2">
    <name type="scientific">Scortum barcoo</name>
    <name type="common">barcoo grunter</name>
    <dbReference type="NCBI Taxonomy" id="214431"/>
    <lineage>
        <taxon>Eukaryota</taxon>
        <taxon>Metazoa</taxon>
        <taxon>Chordata</taxon>
        <taxon>Craniata</taxon>
        <taxon>Vertebrata</taxon>
        <taxon>Euteleostomi</taxon>
        <taxon>Actinopterygii</taxon>
        <taxon>Neopterygii</taxon>
        <taxon>Teleostei</taxon>
        <taxon>Neoteleostei</taxon>
        <taxon>Acanthomorphata</taxon>
        <taxon>Eupercaria</taxon>
        <taxon>Centrarchiformes</taxon>
        <taxon>Terapontoidei</taxon>
        <taxon>Terapontidae</taxon>
        <taxon>Scortum</taxon>
    </lineage>
</organism>
<protein>
    <submittedName>
        <fullName evidence="1">Uncharacterized protein</fullName>
    </submittedName>
</protein>
<gene>
    <name evidence="1" type="ORF">L3Q82_005298</name>
</gene>
<dbReference type="EMBL" id="CM041553">
    <property type="protein sequence ID" value="KAI3352331.1"/>
    <property type="molecule type" value="Genomic_DNA"/>
</dbReference>
<accession>A0ACB8V9L6</accession>
<comment type="caution">
    <text evidence="1">The sequence shown here is derived from an EMBL/GenBank/DDBJ whole genome shotgun (WGS) entry which is preliminary data.</text>
</comment>